<dbReference type="AlphaFoldDB" id="A0A564Y8F1"/>
<dbReference type="PANTHER" id="PTHR12716:SF8">
    <property type="entry name" value="TRANSCRIPTION INITIATION FACTOR IIE SUBUNIT BETA"/>
    <property type="match status" value="1"/>
</dbReference>
<dbReference type="InterPro" id="IPR016656">
    <property type="entry name" value="TFIIE-bsu"/>
</dbReference>
<name>A0A564Y8F1_HYMDI</name>
<evidence type="ECO:0000313" key="2">
    <source>
        <dbReference type="Proteomes" id="UP000321570"/>
    </source>
</evidence>
<dbReference type="Proteomes" id="UP000321570">
    <property type="component" value="Unassembled WGS sequence"/>
</dbReference>
<dbReference type="PANTHER" id="PTHR12716">
    <property type="entry name" value="TRANSCRIPTION INITIATION FACTOR IIE, BETA SUBUNIT"/>
    <property type="match status" value="1"/>
</dbReference>
<dbReference type="GO" id="GO:0006367">
    <property type="term" value="P:transcription initiation at RNA polymerase II promoter"/>
    <property type="evidence" value="ECO:0007669"/>
    <property type="project" value="InterPro"/>
</dbReference>
<organism evidence="1 2">
    <name type="scientific">Hymenolepis diminuta</name>
    <name type="common">Rat tapeworm</name>
    <dbReference type="NCBI Taxonomy" id="6216"/>
    <lineage>
        <taxon>Eukaryota</taxon>
        <taxon>Metazoa</taxon>
        <taxon>Spiralia</taxon>
        <taxon>Lophotrochozoa</taxon>
        <taxon>Platyhelminthes</taxon>
        <taxon>Cestoda</taxon>
        <taxon>Eucestoda</taxon>
        <taxon>Cyclophyllidea</taxon>
        <taxon>Hymenolepididae</taxon>
        <taxon>Hymenolepis</taxon>
    </lineage>
</organism>
<dbReference type="GO" id="GO:0005673">
    <property type="term" value="C:transcription factor TFIIE complex"/>
    <property type="evidence" value="ECO:0007669"/>
    <property type="project" value="InterPro"/>
</dbReference>
<evidence type="ECO:0000313" key="1">
    <source>
        <dbReference type="EMBL" id="VUZ43018.1"/>
    </source>
</evidence>
<gene>
    <name evidence="1" type="ORF">WMSIL1_LOCUS3512</name>
</gene>
<accession>A0A564Y8F1</accession>
<dbReference type="GO" id="GO:0001097">
    <property type="term" value="F:TFIIH-class transcription factor complex binding"/>
    <property type="evidence" value="ECO:0007669"/>
    <property type="project" value="TreeGrafter"/>
</dbReference>
<sequence>MTSDKKFVFSPKYYIRNRNDLYQLLKTHEIKGLGGIYFDDVDEAIKDADKVVKSLGDTVLQIITPHDKKTVLFFNDKSFDLNVDEEFKQLWRAVSVEGVNEGKIEEYLQRNGITSMSADKKVFAPALKQKRSAQRRAKRPVKLKDNEHLKDILKDFSDKSLKRQQV</sequence>
<proteinExistence type="predicted"/>
<dbReference type="EMBL" id="CABIJS010000110">
    <property type="protein sequence ID" value="VUZ43018.1"/>
    <property type="molecule type" value="Genomic_DNA"/>
</dbReference>
<protein>
    <submittedName>
        <fullName evidence="1">Uncharacterized protein</fullName>
    </submittedName>
</protein>
<keyword evidence="2" id="KW-1185">Reference proteome</keyword>
<reference evidence="1 2" key="1">
    <citation type="submission" date="2019-07" db="EMBL/GenBank/DDBJ databases">
        <authorList>
            <person name="Jastrzebski P J."/>
            <person name="Paukszto L."/>
            <person name="Jastrzebski P J."/>
        </authorList>
    </citation>
    <scope>NUCLEOTIDE SEQUENCE [LARGE SCALE GENOMIC DNA]</scope>
    <source>
        <strain evidence="1 2">WMS-il1</strain>
    </source>
</reference>